<feature type="compositionally biased region" description="Basic and acidic residues" evidence="1">
    <location>
        <begin position="1"/>
        <end position="14"/>
    </location>
</feature>
<feature type="compositionally biased region" description="Basic and acidic residues" evidence="1">
    <location>
        <begin position="39"/>
        <end position="50"/>
    </location>
</feature>
<feature type="region of interest" description="Disordered" evidence="1">
    <location>
        <begin position="114"/>
        <end position="240"/>
    </location>
</feature>
<dbReference type="InterPro" id="IPR013607">
    <property type="entry name" value="Phospholipase_A2-like"/>
</dbReference>
<dbReference type="GO" id="GO:0005198">
    <property type="term" value="F:structural molecule activity"/>
    <property type="evidence" value="ECO:0007669"/>
    <property type="project" value="InterPro"/>
</dbReference>
<accession>A0A8A4XE16</accession>
<reference evidence="3" key="1">
    <citation type="submission" date="2020-09" db="EMBL/GenBank/DDBJ databases">
        <title>Parvovirus dark matter in the feces of wild birds.</title>
        <authorList>
            <person name="Dai Z."/>
            <person name="Yang S."/>
            <person name="Zhang W."/>
        </authorList>
    </citation>
    <scope>NUCLEOTIDE SEQUENCE</scope>
    <source>
        <strain evidence="3">Wsk72par01</strain>
    </source>
</reference>
<proteinExistence type="predicted"/>
<evidence type="ECO:0000259" key="2">
    <source>
        <dbReference type="Pfam" id="PF08398"/>
    </source>
</evidence>
<dbReference type="EMBL" id="MW046581">
    <property type="protein sequence ID" value="QTE04024.1"/>
    <property type="molecule type" value="Genomic_DNA"/>
</dbReference>
<evidence type="ECO:0000313" key="3">
    <source>
        <dbReference type="EMBL" id="QTE04024.1"/>
    </source>
</evidence>
<sequence length="540" mass="59373">MAKGRLRGEQRVDQGRGFVPNGYDYLGPGNDLNRGPPRNKNDAVAQDHDQEYGRLDEENRAPYRLYSNADERFLDNLEVNDIPTAAAKGIFGTKKALNRVGLLDSADSEANLRGRAQMARGRSRFDDETRAESMRNRREQGRQGREDEGGTTRRFRTEGTDLEGALIAVGNDPGNDSLLDLPGTQDNSQGRLGSNDPTTLDDMEVDRDGRTDPQDNQLAVGASAMSGGGGIQGQSKETPISIPPSITYGLQETHTTILPWTGYVSVVNLDYAAPVQLPIRMNGVNDLMPLTTLSNPAQGAAFGGKGIYGAKATEGNLRSYYDFPANFAAGSTDPTERPAWREYWFSLYDYYTVLKCHWEIVVDNPTSYGTGAFPILVGSQYDSYSDTATSTGNVMPLTRLIETMAFKGLKWENCSGFTVREQQGRDNNQLILSGTWMPGMVKRNIVNDGDVKTWTQTNGTIPNLKEILTTNFFLHPLAHTSVAGTVINANVQINLKYVVQLKDLKLQARYPNTVITNQDIQLNLNEFTGSPGSAHQLPNV</sequence>
<feature type="domain" description="Phospholipase A2-like" evidence="2">
    <location>
        <begin position="17"/>
        <end position="94"/>
    </location>
</feature>
<evidence type="ECO:0000256" key="1">
    <source>
        <dbReference type="SAM" id="MobiDB-lite"/>
    </source>
</evidence>
<organism evidence="3">
    <name type="scientific">Ciconia boyciana parvo-like hybrid virus</name>
    <dbReference type="NCBI Taxonomy" id="2794504"/>
    <lineage>
        <taxon>Viruses</taxon>
        <taxon>Monodnaviria</taxon>
        <taxon>Shotokuvirae</taxon>
        <taxon>Cossaviricota</taxon>
        <taxon>Quintoviricetes</taxon>
        <taxon>Piccovirales</taxon>
        <taxon>Parvoviridae</taxon>
    </lineage>
</organism>
<protein>
    <submittedName>
        <fullName evidence="3">Capsid protein</fullName>
    </submittedName>
</protein>
<feature type="region of interest" description="Disordered" evidence="1">
    <location>
        <begin position="1"/>
        <end position="50"/>
    </location>
</feature>
<dbReference type="Pfam" id="PF08398">
    <property type="entry name" value="Phospholip_A2_4"/>
    <property type="match status" value="1"/>
</dbReference>
<feature type="compositionally biased region" description="Polar residues" evidence="1">
    <location>
        <begin position="184"/>
        <end position="198"/>
    </location>
</feature>
<feature type="compositionally biased region" description="Basic and acidic residues" evidence="1">
    <location>
        <begin position="123"/>
        <end position="159"/>
    </location>
</feature>
<name>A0A8A4XE16_9VIRU</name>